<protein>
    <submittedName>
        <fullName evidence="1">10104_t:CDS:1</fullName>
    </submittedName>
</protein>
<reference evidence="1" key="1">
    <citation type="submission" date="2021-06" db="EMBL/GenBank/DDBJ databases">
        <authorList>
            <person name="Kallberg Y."/>
            <person name="Tangrot J."/>
            <person name="Rosling A."/>
        </authorList>
    </citation>
    <scope>NUCLEOTIDE SEQUENCE</scope>
    <source>
        <strain evidence="1">FL966</strain>
    </source>
</reference>
<organism evidence="1 2">
    <name type="scientific">Cetraspora pellucida</name>
    <dbReference type="NCBI Taxonomy" id="1433469"/>
    <lineage>
        <taxon>Eukaryota</taxon>
        <taxon>Fungi</taxon>
        <taxon>Fungi incertae sedis</taxon>
        <taxon>Mucoromycota</taxon>
        <taxon>Glomeromycotina</taxon>
        <taxon>Glomeromycetes</taxon>
        <taxon>Diversisporales</taxon>
        <taxon>Gigasporaceae</taxon>
        <taxon>Cetraspora</taxon>
    </lineage>
</organism>
<keyword evidence="2" id="KW-1185">Reference proteome</keyword>
<dbReference type="Proteomes" id="UP000789759">
    <property type="component" value="Unassembled WGS sequence"/>
</dbReference>
<comment type="caution">
    <text evidence="1">The sequence shown here is derived from an EMBL/GenBank/DDBJ whole genome shotgun (WGS) entry which is preliminary data.</text>
</comment>
<sequence>MPSEHDINIIKELPLVQETVQNTDIKPEFSEKQTANLEEETQKDNIAINKKLYLLKKVT</sequence>
<name>A0A9N9GM31_9GLOM</name>
<gene>
    <name evidence="1" type="ORF">CPELLU_LOCUS7669</name>
</gene>
<evidence type="ECO:0000313" key="2">
    <source>
        <dbReference type="Proteomes" id="UP000789759"/>
    </source>
</evidence>
<proteinExistence type="predicted"/>
<accession>A0A9N9GM31</accession>
<evidence type="ECO:0000313" key="1">
    <source>
        <dbReference type="EMBL" id="CAG8615655.1"/>
    </source>
</evidence>
<dbReference type="EMBL" id="CAJVQA010005218">
    <property type="protein sequence ID" value="CAG8615655.1"/>
    <property type="molecule type" value="Genomic_DNA"/>
</dbReference>
<dbReference type="AlphaFoldDB" id="A0A9N9GM31"/>